<dbReference type="EMBL" id="NJBO01000003">
    <property type="protein sequence ID" value="TKJ43652.1"/>
    <property type="molecule type" value="Genomic_DNA"/>
</dbReference>
<keyword evidence="1" id="KW-0732">Signal</keyword>
<evidence type="ECO:0000313" key="2">
    <source>
        <dbReference type="EMBL" id="TKJ43652.1"/>
    </source>
</evidence>
<evidence type="ECO:0000256" key="1">
    <source>
        <dbReference type="SAM" id="SignalP"/>
    </source>
</evidence>
<gene>
    <name evidence="2" type="ORF">CEE36_02920</name>
</gene>
<comment type="caution">
    <text evidence="2">The sequence shown here is derived from an EMBL/GenBank/DDBJ whole genome shotgun (WGS) entry which is preliminary data.</text>
</comment>
<accession>A0A532V931</accession>
<dbReference type="AlphaFoldDB" id="A0A532V931"/>
<evidence type="ECO:0000313" key="3">
    <source>
        <dbReference type="Proteomes" id="UP000317778"/>
    </source>
</evidence>
<dbReference type="Proteomes" id="UP000317778">
    <property type="component" value="Unassembled WGS sequence"/>
</dbReference>
<proteinExistence type="predicted"/>
<evidence type="ECO:0008006" key="4">
    <source>
        <dbReference type="Google" id="ProtNLM"/>
    </source>
</evidence>
<organism evidence="2 3">
    <name type="scientific">candidate division TA06 bacterium B3_TA06</name>
    <dbReference type="NCBI Taxonomy" id="2012487"/>
    <lineage>
        <taxon>Bacteria</taxon>
        <taxon>Bacteria division TA06</taxon>
    </lineage>
</organism>
<protein>
    <recommendedName>
        <fullName evidence="4">GH16 domain-containing protein</fullName>
    </recommendedName>
</protein>
<sequence length="148" mass="16456">MSTPKKILLTGLAVILLLGATPLAAQIAGTWEGTGTSCCCPHPGTIIYPWQAWVGEIPNSQDVFTGEWKDSLDNRGTFKGEILWISTTVAIARGSWYWFDPTGPSHEPVYGGDFEMKFYVYERECTGTWTSIWLSPSEHGTMRGRKVH</sequence>
<feature type="signal peptide" evidence="1">
    <location>
        <begin position="1"/>
        <end position="27"/>
    </location>
</feature>
<name>A0A532V931_UNCT6</name>
<reference evidence="2 3" key="1">
    <citation type="submission" date="2017-06" db="EMBL/GenBank/DDBJ databases">
        <title>Novel microbial phyla capable of carbon fixation and sulfur reduction in deep-sea sediments.</title>
        <authorList>
            <person name="Huang J."/>
            <person name="Baker B."/>
            <person name="Wang Y."/>
        </authorList>
    </citation>
    <scope>NUCLEOTIDE SEQUENCE [LARGE SCALE GENOMIC DNA]</scope>
    <source>
        <strain evidence="2">B3_TA06</strain>
    </source>
</reference>
<feature type="chain" id="PRO_5021886894" description="GH16 domain-containing protein" evidence="1">
    <location>
        <begin position="28"/>
        <end position="148"/>
    </location>
</feature>